<dbReference type="InterPro" id="IPR011051">
    <property type="entry name" value="RmlC_Cupin_sf"/>
</dbReference>
<comment type="caution">
    <text evidence="10">The sequence shown here is derived from an EMBL/GenBank/DDBJ whole genome shotgun (WGS) entry which is preliminary data.</text>
</comment>
<evidence type="ECO:0000256" key="2">
    <source>
        <dbReference type="ARBA" id="ARBA00004704"/>
    </source>
</evidence>
<comment type="similarity">
    <text evidence="3">Belongs to the homogentisate dioxygenase family.</text>
</comment>
<evidence type="ECO:0000256" key="3">
    <source>
        <dbReference type="ARBA" id="ARBA00007757"/>
    </source>
</evidence>
<name>A0ABN8LSN5_9CNID</name>
<dbReference type="Pfam" id="PF04209">
    <property type="entry name" value="HgmA_C"/>
    <property type="match status" value="1"/>
</dbReference>
<evidence type="ECO:0000313" key="11">
    <source>
        <dbReference type="Proteomes" id="UP001159427"/>
    </source>
</evidence>
<organism evidence="10 11">
    <name type="scientific">Porites evermanni</name>
    <dbReference type="NCBI Taxonomy" id="104178"/>
    <lineage>
        <taxon>Eukaryota</taxon>
        <taxon>Metazoa</taxon>
        <taxon>Cnidaria</taxon>
        <taxon>Anthozoa</taxon>
        <taxon>Hexacorallia</taxon>
        <taxon>Scleractinia</taxon>
        <taxon>Fungiina</taxon>
        <taxon>Poritidae</taxon>
        <taxon>Porites</taxon>
    </lineage>
</organism>
<evidence type="ECO:0000256" key="4">
    <source>
        <dbReference type="ARBA" id="ARBA00013127"/>
    </source>
</evidence>
<evidence type="ECO:0000313" key="10">
    <source>
        <dbReference type="EMBL" id="CAH3020102.1"/>
    </source>
</evidence>
<feature type="domain" description="Homogentisate 1,2-dioxygenase C-terminal" evidence="9">
    <location>
        <begin position="73"/>
        <end position="151"/>
    </location>
</feature>
<dbReference type="SUPFAM" id="SSF51182">
    <property type="entry name" value="RmlC-like cupins"/>
    <property type="match status" value="1"/>
</dbReference>
<dbReference type="InterPro" id="IPR046451">
    <property type="entry name" value="HgmA_C"/>
</dbReference>
<sequence length="154" mass="17255">MPSGFTVISKFPGKLFKAIQHWRKSVWTFDRCQPLSLTLVITSITFNSALTLYWLNPFCSKESESLLVSCLFIEIDDPSIFTVLTCPTGVAIADFVIFPPGWTQPYVEWMWLISCASYANQQEEGFAPGGGSLHSMMTSHGPDKDCFEKVQVQS</sequence>
<evidence type="ECO:0000256" key="5">
    <source>
        <dbReference type="ARBA" id="ARBA00018757"/>
    </source>
</evidence>
<gene>
    <name evidence="10" type="ORF">PEVE_00005667</name>
</gene>
<dbReference type="EC" id="1.13.11.5" evidence="4"/>
<comment type="pathway">
    <text evidence="2">Amino-acid degradation; L-phenylalanine degradation; acetoacetate and fumarate from L-phenylalanine: step 4/6.</text>
</comment>
<dbReference type="Proteomes" id="UP001159427">
    <property type="component" value="Unassembled WGS sequence"/>
</dbReference>
<accession>A0ABN8LSN5</accession>
<evidence type="ECO:0000256" key="7">
    <source>
        <dbReference type="ARBA" id="ARBA00030437"/>
    </source>
</evidence>
<dbReference type="EMBL" id="CALNXI010000136">
    <property type="protein sequence ID" value="CAH3020102.1"/>
    <property type="molecule type" value="Genomic_DNA"/>
</dbReference>
<evidence type="ECO:0000256" key="8">
    <source>
        <dbReference type="ARBA" id="ARBA00033225"/>
    </source>
</evidence>
<protein>
    <recommendedName>
        <fullName evidence="5">Homogentisate 1,2-dioxygenase</fullName>
        <ecNumber evidence="4">1.13.11.5</ecNumber>
    </recommendedName>
    <alternativeName>
        <fullName evidence="6">Homogentisate oxygenase</fullName>
    </alternativeName>
    <alternativeName>
        <fullName evidence="7">Homogentisic acid oxidase</fullName>
    </alternativeName>
    <alternativeName>
        <fullName evidence="8">Homogentisicase</fullName>
    </alternativeName>
</protein>
<dbReference type="InterPro" id="IPR014710">
    <property type="entry name" value="RmlC-like_jellyroll"/>
</dbReference>
<dbReference type="Gene3D" id="2.60.120.10">
    <property type="entry name" value="Jelly Rolls"/>
    <property type="match status" value="1"/>
</dbReference>
<comment type="cofactor">
    <cofactor evidence="1">
        <name>Fe cation</name>
        <dbReference type="ChEBI" id="CHEBI:24875"/>
    </cofactor>
</comment>
<evidence type="ECO:0000256" key="6">
    <source>
        <dbReference type="ARBA" id="ARBA00030235"/>
    </source>
</evidence>
<dbReference type="PANTHER" id="PTHR11056:SF0">
    <property type="entry name" value="HOMOGENTISATE 1,2-DIOXYGENASE"/>
    <property type="match status" value="1"/>
</dbReference>
<evidence type="ECO:0000259" key="9">
    <source>
        <dbReference type="Pfam" id="PF04209"/>
    </source>
</evidence>
<evidence type="ECO:0000256" key="1">
    <source>
        <dbReference type="ARBA" id="ARBA00001962"/>
    </source>
</evidence>
<reference evidence="10 11" key="1">
    <citation type="submission" date="2022-05" db="EMBL/GenBank/DDBJ databases">
        <authorList>
            <consortium name="Genoscope - CEA"/>
            <person name="William W."/>
        </authorList>
    </citation>
    <scope>NUCLEOTIDE SEQUENCE [LARGE SCALE GENOMIC DNA]</scope>
</reference>
<proteinExistence type="inferred from homology"/>
<dbReference type="PANTHER" id="PTHR11056">
    <property type="entry name" value="HOMOGENTISATE 1,2-DIOXYGENASE"/>
    <property type="match status" value="1"/>
</dbReference>
<dbReference type="InterPro" id="IPR005708">
    <property type="entry name" value="Homogentis_dOase"/>
</dbReference>
<keyword evidence="11" id="KW-1185">Reference proteome</keyword>